<reference evidence="1 2" key="1">
    <citation type="submission" date="2024-09" db="EMBL/GenBank/DDBJ databases">
        <authorList>
            <person name="Pan X."/>
        </authorList>
    </citation>
    <scope>NUCLEOTIDE SEQUENCE [LARGE SCALE GENOMIC DNA]</scope>
    <source>
        <strain evidence="1 2">B2969</strain>
    </source>
</reference>
<dbReference type="EMBL" id="JBIQWL010000004">
    <property type="protein sequence ID" value="MFH8251273.1"/>
    <property type="molecule type" value="Genomic_DNA"/>
</dbReference>
<proteinExistence type="predicted"/>
<dbReference type="Proteomes" id="UP001610861">
    <property type="component" value="Unassembled WGS sequence"/>
</dbReference>
<evidence type="ECO:0000313" key="1">
    <source>
        <dbReference type="EMBL" id="MFH8251273.1"/>
    </source>
</evidence>
<dbReference type="RefSeq" id="WP_397556725.1">
    <property type="nucleotide sequence ID" value="NZ_JBIQWL010000004.1"/>
</dbReference>
<evidence type="ECO:0000313" key="2">
    <source>
        <dbReference type="Proteomes" id="UP001610861"/>
    </source>
</evidence>
<sequence length="294" mass="32177">MTVLQKAVLPGREQLWTQGDDLISGFVVRATDVAWAKTPRDLLEAHGLGFAGSPFSAQSAAIDVLRFAASSLLRMVNATGIPSDQSGEPIGEGFVDHPPFTGNGFARVSGPHIVPVWWLEPTRVPPAAELWRIHADGREEFLTAYANVASGWQPGSGTVLPSDVCGRFARWRGEQFLADVLTDGRVVLASYRERDGWRLTQRGLWAIVLERSEIEEVYALRLTATWRGLPFQIVRRWDAAEGPQARIVYLGRDSRVAEAARLDKTDAAVYEATAPLAELENLQGVELTDTASGS</sequence>
<evidence type="ECO:0008006" key="3">
    <source>
        <dbReference type="Google" id="ProtNLM"/>
    </source>
</evidence>
<gene>
    <name evidence="1" type="ORF">ACH3VR_12955</name>
</gene>
<name>A0ABW7Q8W3_9MICO</name>
<organism evidence="1 2">
    <name type="scientific">Microbacterium alkaliflavum</name>
    <dbReference type="NCBI Taxonomy" id="3248839"/>
    <lineage>
        <taxon>Bacteria</taxon>
        <taxon>Bacillati</taxon>
        <taxon>Actinomycetota</taxon>
        <taxon>Actinomycetes</taxon>
        <taxon>Micrococcales</taxon>
        <taxon>Microbacteriaceae</taxon>
        <taxon>Microbacterium</taxon>
    </lineage>
</organism>
<protein>
    <recommendedName>
        <fullName evidence="3">RES domain-containing protein</fullName>
    </recommendedName>
</protein>
<accession>A0ABW7Q8W3</accession>
<comment type="caution">
    <text evidence="1">The sequence shown here is derived from an EMBL/GenBank/DDBJ whole genome shotgun (WGS) entry which is preliminary data.</text>
</comment>
<keyword evidence="2" id="KW-1185">Reference proteome</keyword>